<name>A0A7W2TY55_9GAMM</name>
<keyword evidence="4" id="KW-0808">Transferase</keyword>
<dbReference type="Gene3D" id="3.90.1200.10">
    <property type="match status" value="1"/>
</dbReference>
<dbReference type="Gene3D" id="3.30.200.20">
    <property type="entry name" value="Phosphorylase Kinase, domain 1"/>
    <property type="match status" value="1"/>
</dbReference>
<dbReference type="EMBL" id="JACFXU010000017">
    <property type="protein sequence ID" value="MBA6414075.1"/>
    <property type="molecule type" value="Genomic_DNA"/>
</dbReference>
<gene>
    <name evidence="4" type="ORF">H2508_13230</name>
</gene>
<dbReference type="AlphaFoldDB" id="A0A7W2TY55"/>
<evidence type="ECO:0000256" key="1">
    <source>
        <dbReference type="ARBA" id="ARBA00022741"/>
    </source>
</evidence>
<dbReference type="GO" id="GO:0016740">
    <property type="term" value="F:transferase activity"/>
    <property type="evidence" value="ECO:0007669"/>
    <property type="project" value="UniProtKB-KW"/>
</dbReference>
<evidence type="ECO:0000313" key="5">
    <source>
        <dbReference type="Proteomes" id="UP000539350"/>
    </source>
</evidence>
<dbReference type="InterPro" id="IPR002575">
    <property type="entry name" value="Aminoglycoside_PTrfase"/>
</dbReference>
<dbReference type="Pfam" id="PF01636">
    <property type="entry name" value="APH"/>
    <property type="match status" value="1"/>
</dbReference>
<dbReference type="PANTHER" id="PTHR33540">
    <property type="entry name" value="TRNA THREONYLCARBAMOYLADENOSINE BIOSYNTHESIS PROTEIN TSAE"/>
    <property type="match status" value="1"/>
</dbReference>
<dbReference type="PANTHER" id="PTHR33540:SF1">
    <property type="entry name" value="N-ACETYLMURAMATE_N-ACETYLGLUCOSAMINE KINASE"/>
    <property type="match status" value="1"/>
</dbReference>
<feature type="domain" description="Aminoglycoside phosphotransferase" evidence="3">
    <location>
        <begin position="27"/>
        <end position="241"/>
    </location>
</feature>
<keyword evidence="2" id="KW-0067">ATP-binding</keyword>
<dbReference type="Proteomes" id="UP000539350">
    <property type="component" value="Unassembled WGS sequence"/>
</dbReference>
<proteinExistence type="predicted"/>
<keyword evidence="1" id="KW-0547">Nucleotide-binding</keyword>
<dbReference type="RefSeq" id="WP_182174623.1">
    <property type="nucleotide sequence ID" value="NZ_JACFXU010000017.1"/>
</dbReference>
<keyword evidence="5" id="KW-1185">Reference proteome</keyword>
<organism evidence="4 5">
    <name type="scientific">Sediminihaliea albiluteola</name>
    <dbReference type="NCBI Taxonomy" id="2758564"/>
    <lineage>
        <taxon>Bacteria</taxon>
        <taxon>Pseudomonadati</taxon>
        <taxon>Pseudomonadota</taxon>
        <taxon>Gammaproteobacteria</taxon>
        <taxon>Cellvibrionales</taxon>
        <taxon>Halieaceae</taxon>
        <taxon>Sediminihaliea</taxon>
    </lineage>
</organism>
<evidence type="ECO:0000259" key="3">
    <source>
        <dbReference type="Pfam" id="PF01636"/>
    </source>
</evidence>
<comment type="caution">
    <text evidence="4">The sequence shown here is derived from an EMBL/GenBank/DDBJ whole genome shotgun (WGS) entry which is preliminary data.</text>
</comment>
<accession>A0A7W2TY55</accession>
<dbReference type="InterPro" id="IPR011009">
    <property type="entry name" value="Kinase-like_dom_sf"/>
</dbReference>
<reference evidence="4 5" key="1">
    <citation type="submission" date="2020-07" db="EMBL/GenBank/DDBJ databases">
        <title>Halieaceae bacterium, F7430, whole genome shotgun sequencing project.</title>
        <authorList>
            <person name="Jiang S."/>
            <person name="Liu Z.W."/>
            <person name="Du Z.J."/>
        </authorList>
    </citation>
    <scope>NUCLEOTIDE SEQUENCE [LARGE SCALE GENOMIC DNA]</scope>
    <source>
        <strain evidence="4 5">F7430</strain>
    </source>
</reference>
<protein>
    <submittedName>
        <fullName evidence="4">Phosphotransferase</fullName>
    </submittedName>
</protein>
<evidence type="ECO:0000256" key="2">
    <source>
        <dbReference type="ARBA" id="ARBA00022840"/>
    </source>
</evidence>
<dbReference type="GO" id="GO:0005524">
    <property type="term" value="F:ATP binding"/>
    <property type="evidence" value="ECO:0007669"/>
    <property type="project" value="UniProtKB-KW"/>
</dbReference>
<sequence length="343" mass="38359">MHPQPIPDDLLPWAKSQLKLSSAEGSLEPVAGDASNRRYFRLRSADRSLIVMQAPPATEKNAEFIAVQALLAKGGICVPQILAHDIERGYLLLGDLGRQMLLPLLNDATVDAWYSKAGEVLLQIAQIAAATVVPNYDRALLNEELSRLPEWFLVQLLGLELSPADRGLLAQVNTLLVSSAQAQPQVLVHRDFHSRNLMPQPDGQLGVIDFQDAVIGPITYDLVSLLRDCYIRWPKAQVRGWALGQRDRLVASGLLDAMGDEEFLRYFDLMGLQRHLKVLGTFARLYLRDGKAAYLQDLPLVLHYVEEQLSAYAAEEPVLAEFNDWWRERVIPAVARQPWSVAL</sequence>
<dbReference type="SUPFAM" id="SSF56112">
    <property type="entry name" value="Protein kinase-like (PK-like)"/>
    <property type="match status" value="1"/>
</dbReference>
<evidence type="ECO:0000313" key="4">
    <source>
        <dbReference type="EMBL" id="MBA6414075.1"/>
    </source>
</evidence>